<evidence type="ECO:0000313" key="4">
    <source>
        <dbReference type="Proteomes" id="UP000033096"/>
    </source>
</evidence>
<dbReference type="Pfam" id="PF02517">
    <property type="entry name" value="Rce1-like"/>
    <property type="match status" value="1"/>
</dbReference>
<protein>
    <submittedName>
        <fullName evidence="3">CAAX amino terminal protease family protein</fullName>
    </submittedName>
</protein>
<dbReference type="InterPro" id="IPR003675">
    <property type="entry name" value="Rce1/LyrA-like_dom"/>
</dbReference>
<dbReference type="GO" id="GO:0006508">
    <property type="term" value="P:proteolysis"/>
    <property type="evidence" value="ECO:0007669"/>
    <property type="project" value="UniProtKB-KW"/>
</dbReference>
<dbReference type="GO" id="GO:0080120">
    <property type="term" value="P:CAAX-box protein maturation"/>
    <property type="evidence" value="ECO:0007669"/>
    <property type="project" value="UniProtKB-ARBA"/>
</dbReference>
<feature type="transmembrane region" description="Helical" evidence="1">
    <location>
        <begin position="228"/>
        <end position="245"/>
    </location>
</feature>
<dbReference type="PATRIC" id="fig|1434123.4.peg.939"/>
<dbReference type="STRING" id="1434123.MSVAZ_0804"/>
<feature type="transmembrane region" description="Helical" evidence="1">
    <location>
        <begin position="354"/>
        <end position="369"/>
    </location>
</feature>
<keyword evidence="1" id="KW-0812">Transmembrane</keyword>
<dbReference type="HOGENOM" id="CLU_699457_0_0_2"/>
<reference evidence="3 4" key="1">
    <citation type="submission" date="2014-07" db="EMBL/GenBank/DDBJ databases">
        <title>Methanogenic archaea and the global carbon cycle.</title>
        <authorList>
            <person name="Henriksen J.R."/>
            <person name="Luke J."/>
            <person name="Reinhart S."/>
            <person name="Benedict M.N."/>
            <person name="Youngblut N.D."/>
            <person name="Metcalf M.E."/>
            <person name="Whitaker R.J."/>
            <person name="Metcalf W.W."/>
        </authorList>
    </citation>
    <scope>NUCLEOTIDE SEQUENCE [LARGE SCALE GENOMIC DNA]</scope>
    <source>
        <strain evidence="3 4">Z-761</strain>
    </source>
</reference>
<name>A0A0E3Q463_9EURY</name>
<proteinExistence type="predicted"/>
<dbReference type="EMBL" id="CP009520">
    <property type="protein sequence ID" value="AKB43073.1"/>
    <property type="molecule type" value="Genomic_DNA"/>
</dbReference>
<feature type="transmembrane region" description="Helical" evidence="1">
    <location>
        <begin position="261"/>
        <end position="282"/>
    </location>
</feature>
<evidence type="ECO:0000259" key="2">
    <source>
        <dbReference type="Pfam" id="PF02517"/>
    </source>
</evidence>
<dbReference type="GO" id="GO:0004175">
    <property type="term" value="F:endopeptidase activity"/>
    <property type="evidence" value="ECO:0007669"/>
    <property type="project" value="UniProtKB-ARBA"/>
</dbReference>
<evidence type="ECO:0000313" key="3">
    <source>
        <dbReference type="EMBL" id="AKB43073.1"/>
    </source>
</evidence>
<keyword evidence="1" id="KW-1133">Transmembrane helix</keyword>
<feature type="transmembrane region" description="Helical" evidence="1">
    <location>
        <begin position="376"/>
        <end position="396"/>
    </location>
</feature>
<keyword evidence="1" id="KW-0472">Membrane</keyword>
<feature type="transmembrane region" description="Helical" evidence="1">
    <location>
        <begin position="294"/>
        <end position="316"/>
    </location>
</feature>
<sequence>MKEGVPMKKRFINTKQKKLDFLIIISVLSLVLLAVSPACCSDLNNSSSSQTGPVLKLVPSNNTEEPGFSTFVLSDENSGPFQKMGQYVDIIYAFAGIGAAALIILIYRHMASKEQELIESPPEELYPHKTWKKLGLEDINLEEFEAERIRLFTAIPIVFIGLAELLIFAGKMQIAIWIHIGVLIALSLSDIIIKNLKVYRIYQALMLLPILRLVNLSMPVFFNTTLYTFVFVYGPLLVPLALIVINQRSSFESIGITAKNLPVYIILSIPLGFLLGLGEYLTIHPGYLIKELSIVNLLILTFIMVFFVGLVEELIFRSILQTRLEDALGVKEAVLIAGLLFGLMHSGYGTFHEVLYTGFVGLFMGFAFYKTKSLPFVVVLHGLVNVFLFGILPHYLSGWTVF</sequence>
<feature type="transmembrane region" description="Helical" evidence="1">
    <location>
        <begin position="149"/>
        <end position="168"/>
    </location>
</feature>
<dbReference type="KEGG" id="mvc:MSVAZ_0804"/>
<keyword evidence="4" id="KW-1185">Reference proteome</keyword>
<feature type="transmembrane region" description="Helical" evidence="1">
    <location>
        <begin position="174"/>
        <end position="193"/>
    </location>
</feature>
<feature type="transmembrane region" description="Helical" evidence="1">
    <location>
        <begin position="90"/>
        <end position="107"/>
    </location>
</feature>
<keyword evidence="3" id="KW-0645">Protease</keyword>
<dbReference type="Proteomes" id="UP000033096">
    <property type="component" value="Chromosome"/>
</dbReference>
<feature type="domain" description="CAAX prenyl protease 2/Lysostaphin resistance protein A-like" evidence="2">
    <location>
        <begin position="296"/>
        <end position="387"/>
    </location>
</feature>
<gene>
    <name evidence="3" type="ORF">MSVAZ_0804</name>
</gene>
<evidence type="ECO:0000256" key="1">
    <source>
        <dbReference type="SAM" id="Phobius"/>
    </source>
</evidence>
<organism evidence="3 4">
    <name type="scientific">Methanosarcina vacuolata Z-761</name>
    <dbReference type="NCBI Taxonomy" id="1434123"/>
    <lineage>
        <taxon>Archaea</taxon>
        <taxon>Methanobacteriati</taxon>
        <taxon>Methanobacteriota</taxon>
        <taxon>Stenosarchaea group</taxon>
        <taxon>Methanomicrobia</taxon>
        <taxon>Methanosarcinales</taxon>
        <taxon>Methanosarcinaceae</taxon>
        <taxon>Methanosarcina</taxon>
    </lineage>
</organism>
<dbReference type="AlphaFoldDB" id="A0A0E3Q463"/>
<keyword evidence="3" id="KW-0378">Hydrolase</keyword>
<accession>A0A0E3Q463</accession>